<dbReference type="AlphaFoldDB" id="A0AA39YCC2"/>
<comment type="caution">
    <text evidence="4">The sequence shown here is derived from an EMBL/GenBank/DDBJ whole genome shotgun (WGS) entry which is preliminary data.</text>
</comment>
<dbReference type="PANTHER" id="PTHR38793">
    <property type="entry name" value="SLATT_FUNGAL DOMAIN-CONTAINING PROTEIN-RELATED"/>
    <property type="match status" value="1"/>
</dbReference>
<dbReference type="InterPro" id="IPR041622">
    <property type="entry name" value="SLATT_fungi"/>
</dbReference>
<evidence type="ECO:0000313" key="4">
    <source>
        <dbReference type="EMBL" id="KAK0649938.1"/>
    </source>
</evidence>
<sequence length="304" mass="33002">MASFMQAAMRLMSSKPRAARPRPDEEQGVATSSLATSSTQGAYSQQEQAHPAGYSLTSSDDLTVFRLMLGITVHPNLGFEESRARPADNIGLYARVVHSEQVAKDSYKVFSAVINACYGLQIILAAALTALGAANADNKAITAFGALNTVIAGFLTYLKGSGLPARLKYFGNEWKKVREYIEQRERDFSHEGCTLDVHEVVDTIRAMYNNTKREIEINTPDSYNSMTNMRAPAAGADAPAVQDVAGKLKSLETTVQRLKAGVEKTETSVKGAVDTVREEGKHAVADIKSFGRSLHTEKEIQGPK</sequence>
<evidence type="ECO:0000256" key="2">
    <source>
        <dbReference type="SAM" id="Phobius"/>
    </source>
</evidence>
<reference evidence="4" key="1">
    <citation type="submission" date="2023-06" db="EMBL/GenBank/DDBJ databases">
        <title>Genome-scale phylogeny and comparative genomics of the fungal order Sordariales.</title>
        <authorList>
            <consortium name="Lawrence Berkeley National Laboratory"/>
            <person name="Hensen N."/>
            <person name="Bonometti L."/>
            <person name="Westerberg I."/>
            <person name="Brannstrom I.O."/>
            <person name="Guillou S."/>
            <person name="Cros-Aarteil S."/>
            <person name="Calhoun S."/>
            <person name="Haridas S."/>
            <person name="Kuo A."/>
            <person name="Mondo S."/>
            <person name="Pangilinan J."/>
            <person name="Riley R."/>
            <person name="Labutti K."/>
            <person name="Andreopoulos B."/>
            <person name="Lipzen A."/>
            <person name="Chen C."/>
            <person name="Yanf M."/>
            <person name="Daum C."/>
            <person name="Ng V."/>
            <person name="Clum A."/>
            <person name="Steindorff A."/>
            <person name="Ohm R."/>
            <person name="Martin F."/>
            <person name="Silar P."/>
            <person name="Natvig D."/>
            <person name="Lalanne C."/>
            <person name="Gautier V."/>
            <person name="Ament-Velasquez S.L."/>
            <person name="Kruys A."/>
            <person name="Hutchinson M.I."/>
            <person name="Powell A.J."/>
            <person name="Barry K."/>
            <person name="Miller A.N."/>
            <person name="Grigoriev I.V."/>
            <person name="Debuchy R."/>
            <person name="Gladieux P."/>
            <person name="Thoren M.H."/>
            <person name="Johannesson H."/>
        </authorList>
    </citation>
    <scope>NUCLEOTIDE SEQUENCE</scope>
    <source>
        <strain evidence="4">SMH2532-1</strain>
    </source>
</reference>
<keyword evidence="2" id="KW-0812">Transmembrane</keyword>
<evidence type="ECO:0000313" key="5">
    <source>
        <dbReference type="Proteomes" id="UP001174936"/>
    </source>
</evidence>
<proteinExistence type="predicted"/>
<dbReference type="PANTHER" id="PTHR38793:SF3">
    <property type="entry name" value="SMODS AND SLOG-ASSOCIATING 2TM EFFECTOR DOMAIN-CONTAINING PROTEIN"/>
    <property type="match status" value="1"/>
</dbReference>
<dbReference type="EMBL" id="JAULSV010000003">
    <property type="protein sequence ID" value="KAK0649938.1"/>
    <property type="molecule type" value="Genomic_DNA"/>
</dbReference>
<feature type="domain" description="SMODS and SLOG-associating 2TM effector" evidence="3">
    <location>
        <begin position="95"/>
        <end position="213"/>
    </location>
</feature>
<feature type="transmembrane region" description="Helical" evidence="2">
    <location>
        <begin position="140"/>
        <end position="158"/>
    </location>
</feature>
<evidence type="ECO:0000259" key="3">
    <source>
        <dbReference type="Pfam" id="PF18142"/>
    </source>
</evidence>
<dbReference type="NCBIfam" id="NF033635">
    <property type="entry name" value="SLATT_fungal"/>
    <property type="match status" value="1"/>
</dbReference>
<feature type="transmembrane region" description="Helical" evidence="2">
    <location>
        <begin position="109"/>
        <end position="134"/>
    </location>
</feature>
<protein>
    <recommendedName>
        <fullName evidence="3">SMODS and SLOG-associating 2TM effector domain-containing protein</fullName>
    </recommendedName>
</protein>
<keyword evidence="2" id="KW-1133">Transmembrane helix</keyword>
<name>A0AA39YCC2_9PEZI</name>
<accession>A0AA39YCC2</accession>
<feature type="compositionally biased region" description="Polar residues" evidence="1">
    <location>
        <begin position="29"/>
        <end position="48"/>
    </location>
</feature>
<gene>
    <name evidence="4" type="ORF">B0T16DRAFT_410910</name>
</gene>
<feature type="region of interest" description="Disordered" evidence="1">
    <location>
        <begin position="12"/>
        <end position="50"/>
    </location>
</feature>
<keyword evidence="2" id="KW-0472">Membrane</keyword>
<keyword evidence="5" id="KW-1185">Reference proteome</keyword>
<dbReference type="Proteomes" id="UP001174936">
    <property type="component" value="Unassembled WGS sequence"/>
</dbReference>
<dbReference type="Pfam" id="PF18142">
    <property type="entry name" value="SLATT_fungal"/>
    <property type="match status" value="1"/>
</dbReference>
<evidence type="ECO:0000256" key="1">
    <source>
        <dbReference type="SAM" id="MobiDB-lite"/>
    </source>
</evidence>
<organism evidence="4 5">
    <name type="scientific">Cercophora newfieldiana</name>
    <dbReference type="NCBI Taxonomy" id="92897"/>
    <lineage>
        <taxon>Eukaryota</taxon>
        <taxon>Fungi</taxon>
        <taxon>Dikarya</taxon>
        <taxon>Ascomycota</taxon>
        <taxon>Pezizomycotina</taxon>
        <taxon>Sordariomycetes</taxon>
        <taxon>Sordariomycetidae</taxon>
        <taxon>Sordariales</taxon>
        <taxon>Lasiosphaeriaceae</taxon>
        <taxon>Cercophora</taxon>
    </lineage>
</organism>